<feature type="region of interest" description="Disordered" evidence="1">
    <location>
        <begin position="1"/>
        <end position="26"/>
    </location>
</feature>
<accession>A0A803QYJ9</accession>
<proteinExistence type="predicted"/>
<evidence type="ECO:0000313" key="3">
    <source>
        <dbReference type="Proteomes" id="UP000596661"/>
    </source>
</evidence>
<evidence type="ECO:0000313" key="2">
    <source>
        <dbReference type="EnsemblPlants" id="cds.novel_model_2944_5bd9a17a"/>
    </source>
</evidence>
<sequence>MEKKKKNIAAAQSSLDRKPKVKKKKKKSLYLDLAERKLVTQSNLDSVLYRLIKDGEILIRSAALHKVVAVPAHCRRRKPYDLSRGT</sequence>
<name>A0A803QYJ9_CANSA</name>
<organism evidence="2 3">
    <name type="scientific">Cannabis sativa</name>
    <name type="common">Hemp</name>
    <name type="synonym">Marijuana</name>
    <dbReference type="NCBI Taxonomy" id="3483"/>
    <lineage>
        <taxon>Eukaryota</taxon>
        <taxon>Viridiplantae</taxon>
        <taxon>Streptophyta</taxon>
        <taxon>Embryophyta</taxon>
        <taxon>Tracheophyta</taxon>
        <taxon>Spermatophyta</taxon>
        <taxon>Magnoliopsida</taxon>
        <taxon>eudicotyledons</taxon>
        <taxon>Gunneridae</taxon>
        <taxon>Pentapetalae</taxon>
        <taxon>rosids</taxon>
        <taxon>fabids</taxon>
        <taxon>Rosales</taxon>
        <taxon>Cannabaceae</taxon>
        <taxon>Cannabis</taxon>
    </lineage>
</organism>
<reference evidence="2" key="1">
    <citation type="submission" date="2018-11" db="EMBL/GenBank/DDBJ databases">
        <authorList>
            <person name="Grassa J C."/>
        </authorList>
    </citation>
    <scope>NUCLEOTIDE SEQUENCE [LARGE SCALE GENOMIC DNA]</scope>
</reference>
<keyword evidence="3" id="KW-1185">Reference proteome</keyword>
<dbReference type="AlphaFoldDB" id="A0A803QYJ9"/>
<protein>
    <submittedName>
        <fullName evidence="2">Uncharacterized protein</fullName>
    </submittedName>
</protein>
<dbReference type="EMBL" id="UZAU01000253">
    <property type="status" value="NOT_ANNOTATED_CDS"/>
    <property type="molecule type" value="Genomic_DNA"/>
</dbReference>
<evidence type="ECO:0000256" key="1">
    <source>
        <dbReference type="SAM" id="MobiDB-lite"/>
    </source>
</evidence>
<dbReference type="Proteomes" id="UP000596661">
    <property type="component" value="Chromosome 3"/>
</dbReference>
<dbReference type="EnsemblPlants" id="novel_model_2944_5bd9a17a">
    <property type="protein sequence ID" value="cds.novel_model_2944_5bd9a17a"/>
    <property type="gene ID" value="novel_gene_1572_5bd9a17a"/>
</dbReference>
<dbReference type="Gramene" id="novel_model_2944_5bd9a17a">
    <property type="protein sequence ID" value="cds.novel_model_2944_5bd9a17a"/>
    <property type="gene ID" value="novel_gene_1572_5bd9a17a"/>
</dbReference>
<reference evidence="2" key="2">
    <citation type="submission" date="2021-03" db="UniProtKB">
        <authorList>
            <consortium name="EnsemblPlants"/>
        </authorList>
    </citation>
    <scope>IDENTIFICATION</scope>
</reference>